<evidence type="ECO:0000256" key="8">
    <source>
        <dbReference type="ARBA" id="ARBA00022842"/>
    </source>
</evidence>
<evidence type="ECO:0000256" key="6">
    <source>
        <dbReference type="ARBA" id="ARBA00022777"/>
    </source>
</evidence>
<keyword evidence="7" id="KW-0067">ATP-binding</keyword>
<dbReference type="Gene3D" id="3.40.50.2020">
    <property type="match status" value="2"/>
</dbReference>
<dbReference type="InterPro" id="IPR000836">
    <property type="entry name" value="PRTase_dom"/>
</dbReference>
<evidence type="ECO:0000256" key="5">
    <source>
        <dbReference type="ARBA" id="ARBA00022741"/>
    </source>
</evidence>
<evidence type="ECO:0000256" key="1">
    <source>
        <dbReference type="ARBA" id="ARBA00013247"/>
    </source>
</evidence>
<dbReference type="NCBIfam" id="TIGR01251">
    <property type="entry name" value="ribP_PPkin"/>
    <property type="match status" value="1"/>
</dbReference>
<dbReference type="GO" id="GO:0006015">
    <property type="term" value="P:5-phosphoribose 1-diphosphate biosynthetic process"/>
    <property type="evidence" value="ECO:0007669"/>
    <property type="project" value="TreeGrafter"/>
</dbReference>
<dbReference type="GO" id="GO:0004749">
    <property type="term" value="F:ribose phosphate diphosphokinase activity"/>
    <property type="evidence" value="ECO:0007669"/>
    <property type="project" value="UniProtKB-EC"/>
</dbReference>
<keyword evidence="3" id="KW-0479">Metal-binding</keyword>
<organism evidence="11">
    <name type="scientific">bioreactor metagenome</name>
    <dbReference type="NCBI Taxonomy" id="1076179"/>
    <lineage>
        <taxon>unclassified sequences</taxon>
        <taxon>metagenomes</taxon>
        <taxon>ecological metagenomes</taxon>
    </lineage>
</organism>
<dbReference type="GO" id="GO:0000287">
    <property type="term" value="F:magnesium ion binding"/>
    <property type="evidence" value="ECO:0007669"/>
    <property type="project" value="InterPro"/>
</dbReference>
<feature type="domain" description="Ribose-phosphate pyrophosphokinase N-terminal" evidence="10">
    <location>
        <begin position="1"/>
        <end position="53"/>
    </location>
</feature>
<name>A0A645AJ33_9ZZZZ</name>
<accession>A0A645AJ33</accession>
<comment type="catalytic activity">
    <reaction evidence="9">
        <text>D-ribose 5-phosphate + ATP = 5-phospho-alpha-D-ribose 1-diphosphate + AMP + H(+)</text>
        <dbReference type="Rhea" id="RHEA:15609"/>
        <dbReference type="ChEBI" id="CHEBI:15378"/>
        <dbReference type="ChEBI" id="CHEBI:30616"/>
        <dbReference type="ChEBI" id="CHEBI:58017"/>
        <dbReference type="ChEBI" id="CHEBI:78346"/>
        <dbReference type="ChEBI" id="CHEBI:456215"/>
        <dbReference type="EC" id="2.7.6.1"/>
    </reaction>
</comment>
<dbReference type="CDD" id="cd06223">
    <property type="entry name" value="PRTases_typeI"/>
    <property type="match status" value="1"/>
</dbReference>
<keyword evidence="6 11" id="KW-0418">Kinase</keyword>
<evidence type="ECO:0000256" key="2">
    <source>
        <dbReference type="ARBA" id="ARBA00022679"/>
    </source>
</evidence>
<keyword evidence="2 11" id="KW-0808">Transferase</keyword>
<dbReference type="NCBIfam" id="NF002320">
    <property type="entry name" value="PRK01259.1"/>
    <property type="match status" value="1"/>
</dbReference>
<evidence type="ECO:0000256" key="3">
    <source>
        <dbReference type="ARBA" id="ARBA00022723"/>
    </source>
</evidence>
<dbReference type="SUPFAM" id="SSF53271">
    <property type="entry name" value="PRTase-like"/>
    <property type="match status" value="1"/>
</dbReference>
<dbReference type="Pfam" id="PF13793">
    <property type="entry name" value="Pribosyltran_N"/>
    <property type="match status" value="1"/>
</dbReference>
<dbReference type="SMART" id="SM01400">
    <property type="entry name" value="Pribosyltran_N"/>
    <property type="match status" value="1"/>
</dbReference>
<evidence type="ECO:0000259" key="10">
    <source>
        <dbReference type="Pfam" id="PF13793"/>
    </source>
</evidence>
<keyword evidence="4" id="KW-0545">Nucleotide biosynthesis</keyword>
<dbReference type="EC" id="2.7.6.1" evidence="1"/>
<proteinExistence type="predicted"/>
<evidence type="ECO:0000256" key="9">
    <source>
        <dbReference type="ARBA" id="ARBA00049535"/>
    </source>
</evidence>
<dbReference type="PANTHER" id="PTHR10210:SF41">
    <property type="entry name" value="RIBOSE-PHOSPHATE PYROPHOSPHOKINASE 1, CHLOROPLASTIC"/>
    <property type="match status" value="1"/>
</dbReference>
<dbReference type="InterPro" id="IPR029099">
    <property type="entry name" value="Pribosyltran_N"/>
</dbReference>
<evidence type="ECO:0000313" key="11">
    <source>
        <dbReference type="EMBL" id="MPM50863.1"/>
    </source>
</evidence>
<gene>
    <name evidence="11" type="primary">prs_28</name>
    <name evidence="11" type="ORF">SDC9_97609</name>
</gene>
<dbReference type="EMBL" id="VSSQ01013160">
    <property type="protein sequence ID" value="MPM50863.1"/>
    <property type="molecule type" value="Genomic_DNA"/>
</dbReference>
<evidence type="ECO:0000256" key="7">
    <source>
        <dbReference type="ARBA" id="ARBA00022840"/>
    </source>
</evidence>
<dbReference type="GO" id="GO:0005524">
    <property type="term" value="F:ATP binding"/>
    <property type="evidence" value="ECO:0007669"/>
    <property type="project" value="UniProtKB-KW"/>
</dbReference>
<dbReference type="AlphaFoldDB" id="A0A645AJ33"/>
<dbReference type="Pfam" id="PF14572">
    <property type="entry name" value="Pribosyl_synth"/>
    <property type="match status" value="1"/>
</dbReference>
<reference evidence="11" key="1">
    <citation type="submission" date="2019-08" db="EMBL/GenBank/DDBJ databases">
        <authorList>
            <person name="Kucharzyk K."/>
            <person name="Murdoch R.W."/>
            <person name="Higgins S."/>
            <person name="Loffler F."/>
        </authorList>
    </citation>
    <scope>NUCLEOTIDE SEQUENCE</scope>
</reference>
<dbReference type="FunFam" id="3.40.50.2020:FF:000002">
    <property type="entry name" value="Ribose-phosphate pyrophosphokinase"/>
    <property type="match status" value="1"/>
</dbReference>
<comment type="caution">
    <text evidence="11">The sequence shown here is derived from an EMBL/GenBank/DDBJ whole genome shotgun (WGS) entry which is preliminary data.</text>
</comment>
<dbReference type="GO" id="GO:0006164">
    <property type="term" value="P:purine nucleotide biosynthetic process"/>
    <property type="evidence" value="ECO:0007669"/>
    <property type="project" value="TreeGrafter"/>
</dbReference>
<dbReference type="GO" id="GO:0002189">
    <property type="term" value="C:ribose phosphate diphosphokinase complex"/>
    <property type="evidence" value="ECO:0007669"/>
    <property type="project" value="TreeGrafter"/>
</dbReference>
<dbReference type="PANTHER" id="PTHR10210">
    <property type="entry name" value="RIBOSE-PHOSPHATE DIPHOSPHOKINASE FAMILY MEMBER"/>
    <property type="match status" value="1"/>
</dbReference>
<dbReference type="InterPro" id="IPR029057">
    <property type="entry name" value="PRTase-like"/>
</dbReference>
<keyword evidence="8" id="KW-0460">Magnesium</keyword>
<dbReference type="GO" id="GO:0005737">
    <property type="term" value="C:cytoplasm"/>
    <property type="evidence" value="ECO:0007669"/>
    <property type="project" value="TreeGrafter"/>
</dbReference>
<sequence>MELLIALDACRRASAAEITCVIPYFGYARQDRKSRPRQPITARLIADLLEVSGADRVVTIDLHAPQIQGFFKIPNDDLSAVSLFGQYFRAKHIDGEIVVVSPDHGGATRARKLAECMPGTTVAIIDKRRMKPNVAESINLIGDVENKTAVIIDDIIDTGGSLLGSIKMLYEKGAKEVYCCCTHGVLSQNAIDNIRTSPLKEVVLTNTIALPPEKKDPKIKQLSIAYMLAKTIEAIQRETPVSDIYEMFND</sequence>
<evidence type="ECO:0000256" key="4">
    <source>
        <dbReference type="ARBA" id="ARBA00022727"/>
    </source>
</evidence>
<dbReference type="InterPro" id="IPR005946">
    <property type="entry name" value="Rib-P_diPkinase"/>
</dbReference>
<dbReference type="GO" id="GO:0016301">
    <property type="term" value="F:kinase activity"/>
    <property type="evidence" value="ECO:0007669"/>
    <property type="project" value="UniProtKB-KW"/>
</dbReference>
<keyword evidence="5" id="KW-0547">Nucleotide-binding</keyword>
<protein>
    <recommendedName>
        <fullName evidence="1">ribose-phosphate diphosphokinase</fullName>
        <ecNumber evidence="1">2.7.6.1</ecNumber>
    </recommendedName>
</protein>